<keyword evidence="3" id="KW-1185">Reference proteome</keyword>
<name>A0ABY6IMX0_9HYPH</name>
<reference evidence="2" key="1">
    <citation type="submission" date="2022-10" db="EMBL/GenBank/DDBJ databases">
        <title>YIM 151497 complete genome.</title>
        <authorList>
            <person name="Chen X."/>
        </authorList>
    </citation>
    <scope>NUCLEOTIDE SEQUENCE</scope>
    <source>
        <strain evidence="2">YIM 151497</strain>
    </source>
</reference>
<keyword evidence="1" id="KW-0472">Membrane</keyword>
<evidence type="ECO:0000313" key="3">
    <source>
        <dbReference type="Proteomes" id="UP001163882"/>
    </source>
</evidence>
<evidence type="ECO:0000256" key="1">
    <source>
        <dbReference type="SAM" id="Phobius"/>
    </source>
</evidence>
<protein>
    <recommendedName>
        <fullName evidence="4">Phage tail tape measure protein</fullName>
    </recommendedName>
</protein>
<sequence>MSSAVIGSLRVNLGLNSADFTRGLEGVRRGLSNAGKQMQSMGRSLSATVTAPLVGLGVAMGAAVHGITQDAEEMHRSAQLAGAGFEEFQRLAHAARSVGVEGDKLADIYKDMNDRIGDFTQTGAGPLADFFENIAPQVGLTADAFRDLSGPEALQAYFNALEDADLSHADMTFYMEAIASDATALIPLLRDNGQAFRELGESAAVISDGDASGLLKYRDGLRELDAAFKSVGIALATSGILEWATSFVSKISELLRHFAEVNPEVVKFSIIAGGIAAAVGPTLIVLGTLAGAIAAIGWPVTLAVLGIGLLTGAVVAFWPEIQQLGTVIGEFLSGAWASFEAAWDGMVTKVHEVKDSIINFAAELPGIFAAIPGQMIAIGGDIIDGLWEGMQAKWGEFTAWWSGVVGMIPGIPERDLDIHSPSRVMHRLGVNVMEGLGNGMESMRNGVQSIASSIASNVSNAFMSVIDGTKSVGDAISGLLKQLASLALNNLFQTLIGGIFAGPAGGFLSSIFGGPSVPGFANGTRSAPGGLAWVGERGRELVNLPRGSQVIPNSKIETGAGGVVNNTFNFAIDGSSGDSQKDANYIQQLEGAFKNMVRRELVEQKRIGGVFNPRLS</sequence>
<evidence type="ECO:0000313" key="2">
    <source>
        <dbReference type="EMBL" id="UYQ71946.1"/>
    </source>
</evidence>
<evidence type="ECO:0008006" key="4">
    <source>
        <dbReference type="Google" id="ProtNLM"/>
    </source>
</evidence>
<feature type="transmembrane region" description="Helical" evidence="1">
    <location>
        <begin position="296"/>
        <end position="318"/>
    </location>
</feature>
<feature type="transmembrane region" description="Helical" evidence="1">
    <location>
        <begin position="226"/>
        <end position="248"/>
    </location>
</feature>
<organism evidence="2 3">
    <name type="scientific">Pelagibacterium flavum</name>
    <dbReference type="NCBI Taxonomy" id="2984530"/>
    <lineage>
        <taxon>Bacteria</taxon>
        <taxon>Pseudomonadati</taxon>
        <taxon>Pseudomonadota</taxon>
        <taxon>Alphaproteobacteria</taxon>
        <taxon>Hyphomicrobiales</taxon>
        <taxon>Devosiaceae</taxon>
        <taxon>Pelagibacterium</taxon>
    </lineage>
</organism>
<keyword evidence="1" id="KW-1133">Transmembrane helix</keyword>
<accession>A0ABY6IMX0</accession>
<dbReference type="RefSeq" id="WP_264225593.1">
    <property type="nucleotide sequence ID" value="NZ_CP107716.1"/>
</dbReference>
<keyword evidence="1" id="KW-0812">Transmembrane</keyword>
<dbReference type="Proteomes" id="UP001163882">
    <property type="component" value="Chromosome"/>
</dbReference>
<feature type="transmembrane region" description="Helical" evidence="1">
    <location>
        <begin position="268"/>
        <end position="289"/>
    </location>
</feature>
<proteinExistence type="predicted"/>
<gene>
    <name evidence="2" type="ORF">OF122_18195</name>
</gene>
<dbReference type="EMBL" id="CP107716">
    <property type="protein sequence ID" value="UYQ71946.1"/>
    <property type="molecule type" value="Genomic_DNA"/>
</dbReference>